<feature type="compositionally biased region" description="Basic and acidic residues" evidence="1">
    <location>
        <begin position="268"/>
        <end position="279"/>
    </location>
</feature>
<proteinExistence type="predicted"/>
<sequence length="517" mass="57435">MTWAWLNDIVHPSTSRDNPSGIITVEAMRSSDSDEEVRAGRAQQEPPSLRRRKHPGQGAGTAVTPRATRRRVEPGHVDPKSEVQNSSPVAHKLRLRAPPPLPYYLYRMGNPQTPRPNHDSSSNEGFTSPTMEAEKHWEPTHLASTDEEVLHDQRFGKAGGRPWVKHSVLDLNRQLEAERATTGSYSDVSEDEEGPADYQKSAPANSAVDVASWTTWKNADQTLQLLLAHPQPITPPRPEREIIPASHNDTASSDESQLLGEDDTTPLRIRDSSPDEALPRRLRNITLPGEDEPPRRVTGNELPQLLQERGIPIPRVEGDEEVARILGGQENPNGPIPDTSWDDGWHAQLQEWDAQEEAAAPERKNNRDWQPLDYAPMEWLSPAPTDPTDPNAPNPDSTGCTAREAEPGNPSRPKEDSDLSLGLEEAEAGVLLTAFEEMPELNGLQEEQAWPIAPVAWRVSTPDRRIPQSLLEGASAQVNAARRGRSRVRSLEYHDGQRFRVSISGNLVRISPRHTPK</sequence>
<feature type="compositionally biased region" description="Polar residues" evidence="1">
    <location>
        <begin position="119"/>
        <end position="130"/>
    </location>
</feature>
<reference evidence="2" key="2">
    <citation type="journal article" date="2007" name="Nature">
        <title>Evolution of genes and genomes on the Drosophila phylogeny.</title>
        <authorList>
            <consortium name="Drosophila 12 Genomes Consortium"/>
            <person name="Clark A.G."/>
            <person name="Eisen M.B."/>
            <person name="Smith D.R."/>
            <person name="Bergman C.M."/>
            <person name="Oliver B."/>
            <person name="Markow T.A."/>
            <person name="Kaufman T.C."/>
            <person name="Kellis M."/>
            <person name="Gelbart W."/>
            <person name="Iyer V.N."/>
            <person name="Pollard D.A."/>
            <person name="Sackton T.B."/>
            <person name="Larracuente A.M."/>
            <person name="Singh N.D."/>
            <person name="Abad J.P."/>
            <person name="Abt D.N."/>
            <person name="Adryan B."/>
            <person name="Aguade M."/>
            <person name="Akashi H."/>
            <person name="Anderson W.W."/>
            <person name="Aquadro C.F."/>
            <person name="Ardell D.H."/>
            <person name="Arguello R."/>
            <person name="Artieri C.G."/>
            <person name="Barbash D.A."/>
            <person name="Barker D."/>
            <person name="Barsanti P."/>
            <person name="Batterham P."/>
            <person name="Batzoglou S."/>
            <person name="Begun D."/>
            <person name="Bhutkar A."/>
            <person name="Blanco E."/>
            <person name="Bosak S.A."/>
            <person name="Bradley R.K."/>
            <person name="Brand A.D."/>
            <person name="Brent M.R."/>
            <person name="Brooks A.N."/>
            <person name="Brown R.H."/>
            <person name="Butlin R.K."/>
            <person name="Caggese C."/>
            <person name="Calvi B.R."/>
            <person name="Bernardo de Carvalho A."/>
            <person name="Caspi A."/>
            <person name="Castrezana S."/>
            <person name="Celniker S.E."/>
            <person name="Chang J.L."/>
            <person name="Chapple C."/>
            <person name="Chatterji S."/>
            <person name="Chinwalla A."/>
            <person name="Civetta A."/>
            <person name="Clifton S.W."/>
            <person name="Comeron J.M."/>
            <person name="Costello J.C."/>
            <person name="Coyne J.A."/>
            <person name="Daub J."/>
            <person name="David R.G."/>
            <person name="Delcher A.L."/>
            <person name="Delehaunty K."/>
            <person name="Do C.B."/>
            <person name="Ebling H."/>
            <person name="Edwards K."/>
            <person name="Eickbush T."/>
            <person name="Evans J.D."/>
            <person name="Filipski A."/>
            <person name="Findeiss S."/>
            <person name="Freyhult E."/>
            <person name="Fulton L."/>
            <person name="Fulton R."/>
            <person name="Garcia A.C."/>
            <person name="Gardiner A."/>
            <person name="Garfield D.A."/>
            <person name="Garvin B.E."/>
            <person name="Gibson G."/>
            <person name="Gilbert D."/>
            <person name="Gnerre S."/>
            <person name="Godfrey J."/>
            <person name="Good R."/>
            <person name="Gotea V."/>
            <person name="Gravely B."/>
            <person name="Greenberg A.J."/>
            <person name="Griffiths-Jones S."/>
            <person name="Gross S."/>
            <person name="Guigo R."/>
            <person name="Gustafson E.A."/>
            <person name="Haerty W."/>
            <person name="Hahn M.W."/>
            <person name="Halligan D.L."/>
            <person name="Halpern A.L."/>
            <person name="Halter G.M."/>
            <person name="Han M.V."/>
            <person name="Heger A."/>
            <person name="Hillier L."/>
            <person name="Hinrichs A.S."/>
            <person name="Holmes I."/>
            <person name="Hoskins R.A."/>
            <person name="Hubisz M.J."/>
            <person name="Hultmark D."/>
            <person name="Huntley M.A."/>
            <person name="Jaffe D.B."/>
            <person name="Jagadeeshan S."/>
            <person name="Jeck W.R."/>
            <person name="Johnson J."/>
            <person name="Jones C.D."/>
            <person name="Jordan W.C."/>
            <person name="Karpen G.H."/>
            <person name="Kataoka E."/>
            <person name="Keightley P.D."/>
            <person name="Kheradpour P."/>
            <person name="Kirkness E.F."/>
            <person name="Koerich L.B."/>
            <person name="Kristiansen K."/>
            <person name="Kudrna D."/>
            <person name="Kulathinal R.J."/>
            <person name="Kumar S."/>
            <person name="Kwok R."/>
            <person name="Lander E."/>
            <person name="Langley C.H."/>
            <person name="Lapoint R."/>
            <person name="Lazzaro B.P."/>
            <person name="Lee S.J."/>
            <person name="Levesque L."/>
            <person name="Li R."/>
            <person name="Lin C.F."/>
            <person name="Lin M.F."/>
            <person name="Lindblad-Toh K."/>
            <person name="Llopart A."/>
            <person name="Long M."/>
            <person name="Low L."/>
            <person name="Lozovsky E."/>
            <person name="Lu J."/>
            <person name="Luo M."/>
            <person name="Machado C.A."/>
            <person name="Makalowski W."/>
            <person name="Marzo M."/>
            <person name="Matsuda M."/>
            <person name="Matzkin L."/>
            <person name="McAllister B."/>
            <person name="McBride C.S."/>
            <person name="McKernan B."/>
            <person name="McKernan K."/>
            <person name="Mendez-Lago M."/>
            <person name="Minx P."/>
            <person name="Mollenhauer M.U."/>
            <person name="Montooth K."/>
            <person name="Mount S.M."/>
            <person name="Mu X."/>
            <person name="Myers E."/>
            <person name="Negre B."/>
            <person name="Newfeld S."/>
            <person name="Nielsen R."/>
            <person name="Noor M.A."/>
            <person name="O'Grady P."/>
            <person name="Pachter L."/>
            <person name="Papaceit M."/>
            <person name="Parisi M.J."/>
            <person name="Parisi M."/>
            <person name="Parts L."/>
            <person name="Pedersen J.S."/>
            <person name="Pesole G."/>
            <person name="Phillippy A.M."/>
            <person name="Ponting C.P."/>
            <person name="Pop M."/>
            <person name="Porcelli D."/>
            <person name="Powell J.R."/>
            <person name="Prohaska S."/>
            <person name="Pruitt K."/>
            <person name="Puig M."/>
            <person name="Quesneville H."/>
            <person name="Ram K.R."/>
            <person name="Rand D."/>
            <person name="Rasmussen M.D."/>
            <person name="Reed L.K."/>
            <person name="Reenan R."/>
            <person name="Reily A."/>
            <person name="Remington K.A."/>
            <person name="Rieger T.T."/>
            <person name="Ritchie M.G."/>
            <person name="Robin C."/>
            <person name="Rogers Y.H."/>
            <person name="Rohde C."/>
            <person name="Rozas J."/>
            <person name="Rubenfield M.J."/>
            <person name="Ruiz A."/>
            <person name="Russo S."/>
            <person name="Salzberg S.L."/>
            <person name="Sanchez-Gracia A."/>
            <person name="Saranga D.J."/>
            <person name="Sato H."/>
            <person name="Schaeffer S.W."/>
            <person name="Schatz M.C."/>
            <person name="Schlenke T."/>
            <person name="Schwartz R."/>
            <person name="Segarra C."/>
            <person name="Singh R.S."/>
            <person name="Sirot L."/>
            <person name="Sirota M."/>
            <person name="Sisneros N.B."/>
            <person name="Smith C.D."/>
            <person name="Smith T.F."/>
            <person name="Spieth J."/>
            <person name="Stage D.E."/>
            <person name="Stark A."/>
            <person name="Stephan W."/>
            <person name="Strausberg R.L."/>
            <person name="Strempel S."/>
            <person name="Sturgill D."/>
            <person name="Sutton G."/>
            <person name="Sutton G.G."/>
            <person name="Tao W."/>
            <person name="Teichmann S."/>
            <person name="Tobari Y.N."/>
            <person name="Tomimura Y."/>
            <person name="Tsolas J.M."/>
            <person name="Valente V.L."/>
            <person name="Venter E."/>
            <person name="Venter J.C."/>
            <person name="Vicario S."/>
            <person name="Vieira F.G."/>
            <person name="Vilella A.J."/>
            <person name="Villasante A."/>
            <person name="Walenz B."/>
            <person name="Wang J."/>
            <person name="Wasserman M."/>
            <person name="Watts T."/>
            <person name="Wilson D."/>
            <person name="Wilson R.K."/>
            <person name="Wing R.A."/>
            <person name="Wolfner M.F."/>
            <person name="Wong A."/>
            <person name="Wong G.K."/>
            <person name="Wu C.I."/>
            <person name="Wu G."/>
            <person name="Yamamoto D."/>
            <person name="Yang H.P."/>
            <person name="Yang S.P."/>
            <person name="Yorke J.A."/>
            <person name="Yoshida K."/>
            <person name="Zdobnov E."/>
            <person name="Zhang P."/>
            <person name="Zhang Y."/>
            <person name="Zimin A.V."/>
            <person name="Baldwin J."/>
            <person name="Abdouelleil A."/>
            <person name="Abdulkadir J."/>
            <person name="Abebe A."/>
            <person name="Abera B."/>
            <person name="Abreu J."/>
            <person name="Acer S.C."/>
            <person name="Aftuck L."/>
            <person name="Alexander A."/>
            <person name="An P."/>
            <person name="Anderson E."/>
            <person name="Anderson S."/>
            <person name="Arachi H."/>
            <person name="Azer M."/>
            <person name="Bachantsang P."/>
            <person name="Barry A."/>
            <person name="Bayul T."/>
            <person name="Berlin A."/>
            <person name="Bessette D."/>
            <person name="Bloom T."/>
            <person name="Blye J."/>
            <person name="Boguslavskiy L."/>
            <person name="Bonnet C."/>
            <person name="Boukhgalter B."/>
            <person name="Bourzgui I."/>
            <person name="Brown A."/>
            <person name="Cahill P."/>
            <person name="Channer S."/>
            <person name="Cheshatsang Y."/>
            <person name="Chuda L."/>
            <person name="Citroen M."/>
            <person name="Collymore A."/>
            <person name="Cooke P."/>
            <person name="Costello M."/>
            <person name="D'Aco K."/>
            <person name="Daza R."/>
            <person name="De Haan G."/>
            <person name="DeGray S."/>
            <person name="DeMaso C."/>
            <person name="Dhargay N."/>
            <person name="Dooley K."/>
            <person name="Dooley E."/>
            <person name="Doricent M."/>
            <person name="Dorje P."/>
            <person name="Dorjee K."/>
            <person name="Dupes A."/>
            <person name="Elong R."/>
            <person name="Falk J."/>
            <person name="Farina A."/>
            <person name="Faro S."/>
            <person name="Ferguson D."/>
            <person name="Fisher S."/>
            <person name="Foley C.D."/>
            <person name="Franke A."/>
            <person name="Friedrich D."/>
            <person name="Gadbois L."/>
            <person name="Gearin G."/>
            <person name="Gearin C.R."/>
            <person name="Giannoukos G."/>
            <person name="Goode T."/>
            <person name="Graham J."/>
            <person name="Grandbois E."/>
            <person name="Grewal S."/>
            <person name="Gyaltsen K."/>
            <person name="Hafez N."/>
            <person name="Hagos B."/>
            <person name="Hall J."/>
            <person name="Henson C."/>
            <person name="Hollinger A."/>
            <person name="Honan T."/>
            <person name="Huard M.D."/>
            <person name="Hughes L."/>
            <person name="Hurhula B."/>
            <person name="Husby M.E."/>
            <person name="Kamat A."/>
            <person name="Kanga B."/>
            <person name="Kashin S."/>
            <person name="Khazanovich D."/>
            <person name="Kisner P."/>
            <person name="Lance K."/>
            <person name="Lara M."/>
            <person name="Lee W."/>
            <person name="Lennon N."/>
            <person name="Letendre F."/>
            <person name="LeVine R."/>
            <person name="Lipovsky A."/>
            <person name="Liu X."/>
            <person name="Liu J."/>
            <person name="Liu S."/>
            <person name="Lokyitsang T."/>
            <person name="Lokyitsang Y."/>
            <person name="Lubonja R."/>
            <person name="Lui A."/>
            <person name="MacDonald P."/>
            <person name="Magnisalis V."/>
            <person name="Maru K."/>
            <person name="Matthews C."/>
            <person name="McCusker W."/>
            <person name="McDonough S."/>
            <person name="Mehta T."/>
            <person name="Meldrim J."/>
            <person name="Meneus L."/>
            <person name="Mihai O."/>
            <person name="Mihalev A."/>
            <person name="Mihova T."/>
            <person name="Mittelman R."/>
            <person name="Mlenga V."/>
            <person name="Montmayeur A."/>
            <person name="Mulrain L."/>
            <person name="Navidi A."/>
            <person name="Naylor J."/>
            <person name="Negash T."/>
            <person name="Nguyen T."/>
            <person name="Nguyen N."/>
            <person name="Nicol R."/>
            <person name="Norbu C."/>
            <person name="Norbu N."/>
            <person name="Novod N."/>
            <person name="O'Neill B."/>
            <person name="Osman S."/>
            <person name="Markiewicz E."/>
            <person name="Oyono O.L."/>
            <person name="Patti C."/>
            <person name="Phunkhang P."/>
            <person name="Pierre F."/>
            <person name="Priest M."/>
            <person name="Raghuraman S."/>
            <person name="Rege F."/>
            <person name="Reyes R."/>
            <person name="Rise C."/>
            <person name="Rogov P."/>
            <person name="Ross K."/>
            <person name="Ryan E."/>
            <person name="Settipalli S."/>
            <person name="Shea T."/>
            <person name="Sherpa N."/>
            <person name="Shi L."/>
            <person name="Shih D."/>
            <person name="Sparrow T."/>
            <person name="Spaulding J."/>
            <person name="Stalker J."/>
            <person name="Stange-Thomann N."/>
            <person name="Stavropoulos S."/>
            <person name="Stone C."/>
            <person name="Strader C."/>
            <person name="Tesfaye S."/>
            <person name="Thomson T."/>
            <person name="Thoulutsang Y."/>
            <person name="Thoulutsang D."/>
            <person name="Topham K."/>
            <person name="Topping I."/>
            <person name="Tsamla T."/>
            <person name="Vassiliev H."/>
            <person name="Vo A."/>
            <person name="Wangchuk T."/>
            <person name="Wangdi T."/>
            <person name="Weiand M."/>
            <person name="Wilkinson J."/>
            <person name="Wilson A."/>
            <person name="Yadav S."/>
            <person name="Young G."/>
            <person name="Yu Q."/>
            <person name="Zembek L."/>
            <person name="Zhong D."/>
            <person name="Zimmer A."/>
            <person name="Zwirko Z."/>
            <person name="Jaffe D.B."/>
            <person name="Alvarez P."/>
            <person name="Brockman W."/>
            <person name="Butler J."/>
            <person name="Chin C."/>
            <person name="Gnerre S."/>
            <person name="Grabherr M."/>
            <person name="Kleber M."/>
            <person name="Mauceli E."/>
            <person name="MacCallum I."/>
        </authorList>
    </citation>
    <scope>NUCLEOTIDE SEQUENCE [LARGE SCALE GENOMIC DNA]</scope>
    <source>
        <strain evidence="2">MV2-25</strain>
    </source>
</reference>
<organism evidence="2">
    <name type="scientific">Drosophila pseudoobscura pseudoobscura</name>
    <name type="common">Fruit fly</name>
    <dbReference type="NCBI Taxonomy" id="46245"/>
    <lineage>
        <taxon>Eukaryota</taxon>
        <taxon>Metazoa</taxon>
        <taxon>Ecdysozoa</taxon>
        <taxon>Arthropoda</taxon>
        <taxon>Hexapoda</taxon>
        <taxon>Insecta</taxon>
        <taxon>Pterygota</taxon>
        <taxon>Neoptera</taxon>
        <taxon>Endopterygota</taxon>
        <taxon>Diptera</taxon>
        <taxon>Brachycera</taxon>
        <taxon>Muscomorpha</taxon>
        <taxon>Ephydroidea</taxon>
        <taxon>Drosophilidae</taxon>
        <taxon>Drosophila</taxon>
        <taxon>Sophophora</taxon>
    </lineage>
</organism>
<feature type="compositionally biased region" description="Polar residues" evidence="1">
    <location>
        <begin position="247"/>
        <end position="256"/>
    </location>
</feature>
<feature type="region of interest" description="Disordered" evidence="1">
    <location>
        <begin position="228"/>
        <end position="424"/>
    </location>
</feature>
<feature type="region of interest" description="Disordered" evidence="1">
    <location>
        <begin position="175"/>
        <end position="207"/>
    </location>
</feature>
<feature type="compositionally biased region" description="Basic and acidic residues" evidence="1">
    <location>
        <begin position="70"/>
        <end position="81"/>
    </location>
</feature>
<dbReference type="HOGENOM" id="CLU_040224_0_0_1"/>
<feature type="compositionally biased region" description="Pro residues" evidence="1">
    <location>
        <begin position="384"/>
        <end position="393"/>
    </location>
</feature>
<dbReference type="AlphaFoldDB" id="B5DSY3"/>
<gene>
    <name evidence="2" type="primary">Dpse\GA22492</name>
    <name evidence="2" type="ORF">Dpse_GA22492</name>
</gene>
<feature type="region of interest" description="Disordered" evidence="1">
    <location>
        <begin position="1"/>
        <end position="135"/>
    </location>
</feature>
<protein>
    <submittedName>
        <fullName evidence="2">Uncharacterized protein</fullName>
    </submittedName>
</protein>
<reference evidence="2" key="1">
    <citation type="journal article" date="2005" name="Genome Res.">
        <title>Comparative genome sequencing of Drosophila pseudoobscura: chromosomal, gene, and cis-element evolution.</title>
        <authorList>
            <person name="Richards S."/>
            <person name="Liu Y."/>
            <person name="Bettencourt B.R."/>
            <person name="Hradecky P."/>
            <person name="Letovsky S."/>
            <person name="Nielsen R."/>
            <person name="Thornton K."/>
            <person name="Hubisz M.J."/>
            <person name="Chen R."/>
            <person name="Meisel R.P."/>
            <person name="Couronne O."/>
            <person name="Hua S."/>
            <person name="Smith M.A."/>
            <person name="Zhang P."/>
            <person name="Liu J."/>
            <person name="Bussemaker H.J."/>
            <person name="van Batenburg M.F."/>
            <person name="Howells S.L."/>
            <person name="Scherer S.E."/>
            <person name="Sodergren E."/>
            <person name="Matthews B.B."/>
            <person name="Crosby M.A."/>
            <person name="Schroeder A.J."/>
            <person name="Ortiz-Barrientos D."/>
            <person name="Rives C.M."/>
            <person name="Metzker M.L."/>
            <person name="Muzny D.M."/>
            <person name="Scott G."/>
            <person name="Steffen D."/>
            <person name="Wheeler D.A."/>
            <person name="Worley K.C."/>
            <person name="Havlak P."/>
            <person name="Durbin K.J."/>
            <person name="Egan A."/>
            <person name="Gill R."/>
            <person name="Hume J."/>
            <person name="Morgan M.B."/>
            <person name="Miner G."/>
            <person name="Hamilton C."/>
            <person name="Huang Y."/>
            <person name="Waldron L."/>
            <person name="Verduzco D."/>
            <person name="Clerc-Blankenburg K.P."/>
            <person name="Dubchak I."/>
            <person name="Noor M.A."/>
            <person name="Anderson W."/>
            <person name="White K.P."/>
            <person name="Clark A.G."/>
            <person name="Schaeffer S.W."/>
            <person name="Gelbart W."/>
            <person name="Weinstock G.M."/>
            <person name="Gibbs R.A."/>
        </authorList>
    </citation>
    <scope>NUCLEOTIDE SEQUENCE [LARGE SCALE GENOMIC DNA]</scope>
    <source>
        <strain evidence="2">MV2-25</strain>
    </source>
</reference>
<evidence type="ECO:0000313" key="2">
    <source>
        <dbReference type="EMBL" id="EDY70927.1"/>
    </source>
</evidence>
<feature type="compositionally biased region" description="Basic and acidic residues" evidence="1">
    <location>
        <begin position="29"/>
        <end position="39"/>
    </location>
</feature>
<name>B5DSY3_DROPS</name>
<dbReference type="EMBL" id="CH475650">
    <property type="protein sequence ID" value="EDY70927.1"/>
    <property type="molecule type" value="Genomic_DNA"/>
</dbReference>
<evidence type="ECO:0000256" key="1">
    <source>
        <dbReference type="SAM" id="MobiDB-lite"/>
    </source>
</evidence>
<dbReference type="Bgee" id="FBgn0243895">
    <property type="expression patterns" value="Expressed in adult organism and 1 other cell type or tissue"/>
</dbReference>
<reference evidence="2" key="3">
    <citation type="journal article" date="2012" name="PLoS ONE">
        <title>Mind the gap: upgrading genomes with Pacific Biosciences RS long-read sequencing technology.</title>
        <authorList>
            <person name="English A.C."/>
            <person name="Richards S."/>
            <person name="Han Y."/>
            <person name="Wang M."/>
            <person name="Vee V."/>
            <person name="Qu J."/>
            <person name="Qin X."/>
            <person name="Muzny D.M."/>
            <person name="Reid J.G."/>
            <person name="Worley K.C."/>
            <person name="Gibbs R.A."/>
        </authorList>
    </citation>
    <scope>NUCLEOTIDE SEQUENCE</scope>
    <source>
        <strain evidence="2">MV2-25</strain>
    </source>
</reference>
<reference evidence="2" key="4">
    <citation type="submission" date="2015-11" db="EMBL/GenBank/DDBJ databases">
        <authorList>
            <consortium name="FlyBase"/>
        </authorList>
    </citation>
    <scope>NUCLEOTIDE SEQUENCE</scope>
    <source>
        <strain evidence="2">MV2-25</strain>
    </source>
</reference>
<accession>B5DSY3</accession>